<dbReference type="EMBL" id="CM051398">
    <property type="protein sequence ID" value="KAJ4718108.1"/>
    <property type="molecule type" value="Genomic_DNA"/>
</dbReference>
<protein>
    <submittedName>
        <fullName evidence="1">Peroxidase</fullName>
    </submittedName>
</protein>
<keyword evidence="1" id="KW-0575">Peroxidase</keyword>
<proteinExistence type="predicted"/>
<keyword evidence="1" id="KW-0560">Oxidoreductase</keyword>
<sequence length="320" mass="35421">MKMGLKVLLMLLVFWGCWFACGNGGLELDFYRKNCPSAEMVVKEEMKRIMLNDISSAAAILRLAFHDCQVDGCDGSILLGNSNGLTTETSSEKNFGIRKLDVINEIKSSLETICPGTVSCADIIQLAARDAVYLTGGPYIQVLTGRRDAVSAYKEKADNQLPTADISVGEFIDIFQQKNISLEDGVALMGSHTLGISHCRNFKERLYPITDDTISPAFSVMLQMICSIPALSDIAFAQNDATTFSFDNQYFVDIQSGRGLLRIDSEIAADPRTQRYVVAFGQNTQHFFDRFSSGFLKLSNYKVLVGEEGEIRNDCRFTNS</sequence>
<accession>A0ACC1Y3U9</accession>
<evidence type="ECO:0000313" key="2">
    <source>
        <dbReference type="Proteomes" id="UP001164539"/>
    </source>
</evidence>
<name>A0ACC1Y3U9_MELAZ</name>
<reference evidence="1 2" key="1">
    <citation type="journal article" date="2023" name="Science">
        <title>Complex scaffold remodeling in plant triterpene biosynthesis.</title>
        <authorList>
            <person name="De La Pena R."/>
            <person name="Hodgson H."/>
            <person name="Liu J.C."/>
            <person name="Stephenson M.J."/>
            <person name="Martin A.C."/>
            <person name="Owen C."/>
            <person name="Harkess A."/>
            <person name="Leebens-Mack J."/>
            <person name="Jimenez L.E."/>
            <person name="Osbourn A."/>
            <person name="Sattely E.S."/>
        </authorList>
    </citation>
    <scope>NUCLEOTIDE SEQUENCE [LARGE SCALE GENOMIC DNA]</scope>
    <source>
        <strain evidence="2">cv. JPN11</strain>
        <tissue evidence="1">Leaf</tissue>
    </source>
</reference>
<keyword evidence="2" id="KW-1185">Reference proteome</keyword>
<evidence type="ECO:0000313" key="1">
    <source>
        <dbReference type="EMBL" id="KAJ4718108.1"/>
    </source>
</evidence>
<comment type="caution">
    <text evidence="1">The sequence shown here is derived from an EMBL/GenBank/DDBJ whole genome shotgun (WGS) entry which is preliminary data.</text>
</comment>
<gene>
    <name evidence="1" type="ORF">OWV82_009829</name>
</gene>
<dbReference type="Proteomes" id="UP001164539">
    <property type="component" value="Chromosome 5"/>
</dbReference>
<organism evidence="1 2">
    <name type="scientific">Melia azedarach</name>
    <name type="common">Chinaberry tree</name>
    <dbReference type="NCBI Taxonomy" id="155640"/>
    <lineage>
        <taxon>Eukaryota</taxon>
        <taxon>Viridiplantae</taxon>
        <taxon>Streptophyta</taxon>
        <taxon>Embryophyta</taxon>
        <taxon>Tracheophyta</taxon>
        <taxon>Spermatophyta</taxon>
        <taxon>Magnoliopsida</taxon>
        <taxon>eudicotyledons</taxon>
        <taxon>Gunneridae</taxon>
        <taxon>Pentapetalae</taxon>
        <taxon>rosids</taxon>
        <taxon>malvids</taxon>
        <taxon>Sapindales</taxon>
        <taxon>Meliaceae</taxon>
        <taxon>Melia</taxon>
    </lineage>
</organism>